<reference evidence="1 4" key="3">
    <citation type="journal article" date="2017" name="Nat. Microbiol.">
        <title>Natural product diversity associated with the nematode symbionts Photorhabdus and Xenorhabdus.</title>
        <authorList>
            <person name="Tobias N.J."/>
            <person name="Wolff H."/>
            <person name="Djahanschiri B."/>
            <person name="Grundmann F."/>
            <person name="Kronenwerth M."/>
            <person name="Shi Y.M."/>
            <person name="Simonyi S."/>
            <person name="Grun P."/>
            <person name="Shapiro-Ilan D."/>
            <person name="Pidot S.J."/>
            <person name="Stinear T.P."/>
            <person name="Ebersberger I."/>
            <person name="Bode H.B."/>
        </authorList>
    </citation>
    <scope>NUCLEOTIDE SEQUENCE [LARGE SCALE GENOMIC DNA]</scope>
    <source>
        <strain evidence="1 4">DSM 16336</strain>
    </source>
</reference>
<keyword evidence="4" id="KW-1185">Reference proteome</keyword>
<organism evidence="2 3">
    <name type="scientific">Xenorhabdus innexi</name>
    <dbReference type="NCBI Taxonomy" id="290109"/>
    <lineage>
        <taxon>Bacteria</taxon>
        <taxon>Pseudomonadati</taxon>
        <taxon>Pseudomonadota</taxon>
        <taxon>Gammaproteobacteria</taxon>
        <taxon>Enterobacterales</taxon>
        <taxon>Morganellaceae</taxon>
        <taxon>Xenorhabdus</taxon>
    </lineage>
</organism>
<proteinExistence type="predicted"/>
<gene>
    <name evidence="1" type="ORF">Xinn_03807</name>
    <name evidence="2" type="ORF">XIS1_970002</name>
</gene>
<dbReference type="AlphaFoldDB" id="A0A1N6N242"/>
<reference evidence="3" key="1">
    <citation type="submission" date="2016-12" db="EMBL/GenBank/DDBJ databases">
        <authorList>
            <person name="Gaudriault S."/>
        </authorList>
    </citation>
    <scope>NUCLEOTIDE SEQUENCE [LARGE SCALE GENOMIC DNA]</scope>
    <source>
        <strain evidence="3">HGB1681 (deposited as PTA-6826 in the American Type Culture Collection)</strain>
    </source>
</reference>
<dbReference type="EMBL" id="NIBU01000093">
    <property type="protein sequence ID" value="PHM28547.1"/>
    <property type="molecule type" value="Genomic_DNA"/>
</dbReference>
<keyword evidence="1" id="KW-0808">Transferase</keyword>
<evidence type="ECO:0000313" key="2">
    <source>
        <dbReference type="EMBL" id="SIP75168.1"/>
    </source>
</evidence>
<dbReference type="Proteomes" id="UP000196435">
    <property type="component" value="Unassembled WGS sequence"/>
</dbReference>
<protein>
    <submittedName>
        <fullName evidence="1">Aminoglycoside adenylyltransferase</fullName>
    </submittedName>
</protein>
<evidence type="ECO:0000313" key="4">
    <source>
        <dbReference type="Proteomes" id="UP000224871"/>
    </source>
</evidence>
<sequence length="51" mass="5881">MHLALRSFNAMTQLYGRLGREVAQYIGLDYPQECETRITEINQAVLSQYMG</sequence>
<evidence type="ECO:0000313" key="3">
    <source>
        <dbReference type="Proteomes" id="UP000196435"/>
    </source>
</evidence>
<accession>A0A1N6N242</accession>
<evidence type="ECO:0000313" key="1">
    <source>
        <dbReference type="EMBL" id="PHM28547.1"/>
    </source>
</evidence>
<keyword evidence="1" id="KW-0548">Nucleotidyltransferase</keyword>
<reference evidence="2" key="2">
    <citation type="submission" date="2016-12" db="EMBL/GenBank/DDBJ databases">
        <authorList>
            <person name="Song W.-J."/>
            <person name="Kurnit D.M."/>
        </authorList>
    </citation>
    <scope>NUCLEOTIDE SEQUENCE [LARGE SCALE GENOMIC DNA]</scope>
    <source>
        <strain evidence="2">HGB1681</strain>
    </source>
</reference>
<dbReference type="GO" id="GO:0016779">
    <property type="term" value="F:nucleotidyltransferase activity"/>
    <property type="evidence" value="ECO:0007669"/>
    <property type="project" value="UniProtKB-KW"/>
</dbReference>
<dbReference type="EMBL" id="FTLG01000244">
    <property type="protein sequence ID" value="SIP75168.1"/>
    <property type="molecule type" value="Genomic_DNA"/>
</dbReference>
<dbReference type="Proteomes" id="UP000224871">
    <property type="component" value="Unassembled WGS sequence"/>
</dbReference>
<name>A0A1N6N242_9GAMM</name>